<accession>A0ABR8RYU4</accession>
<organism evidence="1 2">
    <name type="scientific">Microbacterium pullorum</name>
    <dbReference type="NCBI Taxonomy" id="2762236"/>
    <lineage>
        <taxon>Bacteria</taxon>
        <taxon>Bacillati</taxon>
        <taxon>Actinomycetota</taxon>
        <taxon>Actinomycetes</taxon>
        <taxon>Micrococcales</taxon>
        <taxon>Microbacteriaceae</taxon>
        <taxon>Microbacterium</taxon>
    </lineage>
</organism>
<dbReference type="EMBL" id="JACSQP010000001">
    <property type="protein sequence ID" value="MBD7956410.1"/>
    <property type="molecule type" value="Genomic_DNA"/>
</dbReference>
<evidence type="ECO:0000313" key="1">
    <source>
        <dbReference type="EMBL" id="MBD7956410.1"/>
    </source>
</evidence>
<comment type="caution">
    <text evidence="1">The sequence shown here is derived from an EMBL/GenBank/DDBJ whole genome shotgun (WGS) entry which is preliminary data.</text>
</comment>
<evidence type="ECO:0000313" key="2">
    <source>
        <dbReference type="Proteomes" id="UP000648352"/>
    </source>
</evidence>
<dbReference type="PANTHER" id="PTHR34724">
    <property type="entry name" value="OS12G0596101 PROTEIN"/>
    <property type="match status" value="1"/>
</dbReference>
<gene>
    <name evidence="1" type="ORF">H9651_02025</name>
</gene>
<sequence length="63" mass="6816">MCRAVTCRVCGKTTWTGCGQHVQSVKNTVPVSDWCNGKHSPDQIAAAQAQRSGGGFFSRLFSR</sequence>
<protein>
    <submittedName>
        <fullName evidence="1">Uncharacterized protein</fullName>
    </submittedName>
</protein>
<dbReference type="Proteomes" id="UP000648352">
    <property type="component" value="Unassembled WGS sequence"/>
</dbReference>
<dbReference type="RefSeq" id="WP_191717415.1">
    <property type="nucleotide sequence ID" value="NZ_JACSQP010000001.1"/>
</dbReference>
<name>A0ABR8RYU4_9MICO</name>
<proteinExistence type="predicted"/>
<reference evidence="1 2" key="1">
    <citation type="submission" date="2020-08" db="EMBL/GenBank/DDBJ databases">
        <title>A Genomic Blueprint of the Chicken Gut Microbiome.</title>
        <authorList>
            <person name="Gilroy R."/>
            <person name="Ravi A."/>
            <person name="Getino M."/>
            <person name="Pursley I."/>
            <person name="Horton D.L."/>
            <person name="Alikhan N.-F."/>
            <person name="Baker D."/>
            <person name="Gharbi K."/>
            <person name="Hall N."/>
            <person name="Watson M."/>
            <person name="Adriaenssens E.M."/>
            <person name="Foster-Nyarko E."/>
            <person name="Jarju S."/>
            <person name="Secka A."/>
            <person name="Antonio M."/>
            <person name="Oren A."/>
            <person name="Chaudhuri R."/>
            <person name="La Ragione R.M."/>
            <person name="Hildebrand F."/>
            <person name="Pallen M.J."/>
        </authorList>
    </citation>
    <scope>NUCLEOTIDE SEQUENCE [LARGE SCALE GENOMIC DNA]</scope>
    <source>
        <strain evidence="1 2">Sa4CUA7</strain>
    </source>
</reference>
<dbReference type="PANTHER" id="PTHR34724:SF2">
    <property type="entry name" value="OS12G0596101 PROTEIN"/>
    <property type="match status" value="1"/>
</dbReference>
<keyword evidence="2" id="KW-1185">Reference proteome</keyword>